<dbReference type="EMBL" id="BQNB010011611">
    <property type="protein sequence ID" value="GJS92850.1"/>
    <property type="molecule type" value="Genomic_DNA"/>
</dbReference>
<reference evidence="2" key="2">
    <citation type="submission" date="2022-01" db="EMBL/GenBank/DDBJ databases">
        <authorList>
            <person name="Yamashiro T."/>
            <person name="Shiraishi A."/>
            <person name="Satake H."/>
            <person name="Nakayama K."/>
        </authorList>
    </citation>
    <scope>NUCLEOTIDE SEQUENCE</scope>
</reference>
<evidence type="ECO:0000256" key="1">
    <source>
        <dbReference type="SAM" id="MobiDB-lite"/>
    </source>
</evidence>
<organism evidence="2 3">
    <name type="scientific">Tanacetum coccineum</name>
    <dbReference type="NCBI Taxonomy" id="301880"/>
    <lineage>
        <taxon>Eukaryota</taxon>
        <taxon>Viridiplantae</taxon>
        <taxon>Streptophyta</taxon>
        <taxon>Embryophyta</taxon>
        <taxon>Tracheophyta</taxon>
        <taxon>Spermatophyta</taxon>
        <taxon>Magnoliopsida</taxon>
        <taxon>eudicotyledons</taxon>
        <taxon>Gunneridae</taxon>
        <taxon>Pentapetalae</taxon>
        <taxon>asterids</taxon>
        <taxon>campanulids</taxon>
        <taxon>Asterales</taxon>
        <taxon>Asteraceae</taxon>
        <taxon>Asteroideae</taxon>
        <taxon>Anthemideae</taxon>
        <taxon>Anthemidinae</taxon>
        <taxon>Tanacetum</taxon>
    </lineage>
</organism>
<name>A0ABQ4ZRD7_9ASTR</name>
<sequence>MNNLVAPTLISTKCLTSQMKAESPSSSFFSPDAIPFSDGKTQHPRQIRTQTQKIRRHTEGPRMEIATLHANTETKLLISQQQDCHCCLQKIRSSNITDKGK</sequence>
<keyword evidence="3" id="KW-1185">Reference proteome</keyword>
<feature type="region of interest" description="Disordered" evidence="1">
    <location>
        <begin position="22"/>
        <end position="56"/>
    </location>
</feature>
<evidence type="ECO:0000313" key="2">
    <source>
        <dbReference type="EMBL" id="GJS92850.1"/>
    </source>
</evidence>
<evidence type="ECO:0000313" key="3">
    <source>
        <dbReference type="Proteomes" id="UP001151760"/>
    </source>
</evidence>
<dbReference type="Proteomes" id="UP001151760">
    <property type="component" value="Unassembled WGS sequence"/>
</dbReference>
<comment type="caution">
    <text evidence="2">The sequence shown here is derived from an EMBL/GenBank/DDBJ whole genome shotgun (WGS) entry which is preliminary data.</text>
</comment>
<gene>
    <name evidence="2" type="ORF">Tco_0799818</name>
</gene>
<proteinExistence type="predicted"/>
<accession>A0ABQ4ZRD7</accession>
<reference evidence="2" key="1">
    <citation type="journal article" date="2022" name="Int. J. Mol. Sci.">
        <title>Draft Genome of Tanacetum Coccineum: Genomic Comparison of Closely Related Tanacetum-Family Plants.</title>
        <authorList>
            <person name="Yamashiro T."/>
            <person name="Shiraishi A."/>
            <person name="Nakayama K."/>
            <person name="Satake H."/>
        </authorList>
    </citation>
    <scope>NUCLEOTIDE SEQUENCE</scope>
</reference>
<protein>
    <submittedName>
        <fullName evidence="2">Uncharacterized protein</fullName>
    </submittedName>
</protein>